<dbReference type="Proteomes" id="UP000254193">
    <property type="component" value="Unassembled WGS sequence"/>
</dbReference>
<reference evidence="2 3" key="1">
    <citation type="submission" date="2018-06" db="EMBL/GenBank/DDBJ databases">
        <authorList>
            <consortium name="Pathogen Informatics"/>
            <person name="Doyle S."/>
        </authorList>
    </citation>
    <scope>NUCLEOTIDE SEQUENCE [LARGE SCALE GENOMIC DNA]</scope>
    <source>
        <strain evidence="2 3">NCTC10616</strain>
    </source>
</reference>
<accession>A0A378VLG3</accession>
<evidence type="ECO:0000313" key="2">
    <source>
        <dbReference type="EMBL" id="SUA17823.1"/>
    </source>
</evidence>
<dbReference type="EMBL" id="UGRO01000002">
    <property type="protein sequence ID" value="SUA17823.1"/>
    <property type="molecule type" value="Genomic_DNA"/>
</dbReference>
<evidence type="ECO:0000313" key="3">
    <source>
        <dbReference type="Proteomes" id="UP000254193"/>
    </source>
</evidence>
<evidence type="ECO:0000256" key="1">
    <source>
        <dbReference type="SAM" id="MobiDB-lite"/>
    </source>
</evidence>
<keyword evidence="3" id="KW-1185">Reference proteome</keyword>
<feature type="region of interest" description="Disordered" evidence="1">
    <location>
        <begin position="21"/>
        <end position="57"/>
    </location>
</feature>
<organism evidence="2 3">
    <name type="scientific">Neisseria lactamica</name>
    <dbReference type="NCBI Taxonomy" id="486"/>
    <lineage>
        <taxon>Bacteria</taxon>
        <taxon>Pseudomonadati</taxon>
        <taxon>Pseudomonadota</taxon>
        <taxon>Betaproteobacteria</taxon>
        <taxon>Neisseriales</taxon>
        <taxon>Neisseriaceae</taxon>
        <taxon>Neisseria</taxon>
    </lineage>
</organism>
<protein>
    <submittedName>
        <fullName evidence="2">Uncharacterized protein</fullName>
    </submittedName>
</protein>
<gene>
    <name evidence="2" type="ORF">NCTC10616_01521</name>
</gene>
<proteinExistence type="predicted"/>
<feature type="compositionally biased region" description="Basic and acidic residues" evidence="1">
    <location>
        <begin position="33"/>
        <end position="50"/>
    </location>
</feature>
<dbReference type="AlphaFoldDB" id="A0A378VLG3"/>
<name>A0A378VLG3_NEILA</name>
<sequence>MPSEPSDGIFDALAVSGAGRTWKYPNRHPRQHRNLETRHSRQHRNLETRHSRAGGNPDLSVQKLIGYNGFLRFRILDSRLRGNDGIGLSAFHLPPSRKRKQCRLNALVATVFFTPSGKNTKTQIKPSGYRFRRYRFRQNNHVSGHSISSAVCAYMP</sequence>